<dbReference type="AlphaFoldDB" id="A0AAV7PNI2"/>
<proteinExistence type="predicted"/>
<sequence>MADQLVQQALQMLQEAGCMDLVHESALEHIHPTRKAASGVAVAVWVCSPPRDLRGWSGTKKDQEGKRVNAGTSDLFWQEEGVTQVNLVRLGDPQGEEKAWPQAASWIALQEEAGGWAP</sequence>
<organism evidence="1 2">
    <name type="scientific">Pleurodeles waltl</name>
    <name type="common">Iberian ribbed newt</name>
    <dbReference type="NCBI Taxonomy" id="8319"/>
    <lineage>
        <taxon>Eukaryota</taxon>
        <taxon>Metazoa</taxon>
        <taxon>Chordata</taxon>
        <taxon>Craniata</taxon>
        <taxon>Vertebrata</taxon>
        <taxon>Euteleostomi</taxon>
        <taxon>Amphibia</taxon>
        <taxon>Batrachia</taxon>
        <taxon>Caudata</taxon>
        <taxon>Salamandroidea</taxon>
        <taxon>Salamandridae</taxon>
        <taxon>Pleurodelinae</taxon>
        <taxon>Pleurodeles</taxon>
    </lineage>
</organism>
<evidence type="ECO:0000313" key="2">
    <source>
        <dbReference type="Proteomes" id="UP001066276"/>
    </source>
</evidence>
<name>A0AAV7PNI2_PLEWA</name>
<protein>
    <submittedName>
        <fullName evidence="1">Uncharacterized protein</fullName>
    </submittedName>
</protein>
<dbReference type="Proteomes" id="UP001066276">
    <property type="component" value="Chromosome 7"/>
</dbReference>
<dbReference type="EMBL" id="JANPWB010000011">
    <property type="protein sequence ID" value="KAJ1129389.1"/>
    <property type="molecule type" value="Genomic_DNA"/>
</dbReference>
<reference evidence="1" key="1">
    <citation type="journal article" date="2022" name="bioRxiv">
        <title>Sequencing and chromosome-scale assembly of the giantPleurodeles waltlgenome.</title>
        <authorList>
            <person name="Brown T."/>
            <person name="Elewa A."/>
            <person name="Iarovenko S."/>
            <person name="Subramanian E."/>
            <person name="Araus A.J."/>
            <person name="Petzold A."/>
            <person name="Susuki M."/>
            <person name="Suzuki K.-i.T."/>
            <person name="Hayashi T."/>
            <person name="Toyoda A."/>
            <person name="Oliveira C."/>
            <person name="Osipova E."/>
            <person name="Leigh N.D."/>
            <person name="Simon A."/>
            <person name="Yun M.H."/>
        </authorList>
    </citation>
    <scope>NUCLEOTIDE SEQUENCE</scope>
    <source>
        <strain evidence="1">20211129_DDA</strain>
        <tissue evidence="1">Liver</tissue>
    </source>
</reference>
<comment type="caution">
    <text evidence="1">The sequence shown here is derived from an EMBL/GenBank/DDBJ whole genome shotgun (WGS) entry which is preliminary data.</text>
</comment>
<keyword evidence="2" id="KW-1185">Reference proteome</keyword>
<gene>
    <name evidence="1" type="ORF">NDU88_007760</name>
</gene>
<evidence type="ECO:0000313" key="1">
    <source>
        <dbReference type="EMBL" id="KAJ1129389.1"/>
    </source>
</evidence>
<accession>A0AAV7PNI2</accession>